<dbReference type="InterPro" id="IPR036390">
    <property type="entry name" value="WH_DNA-bd_sf"/>
</dbReference>
<keyword evidence="3" id="KW-0804">Transcription</keyword>
<name>A0A5M4FCH7_9ACTN</name>
<keyword evidence="2" id="KW-0238">DNA-binding</keyword>
<organism evidence="6 7">
    <name type="scientific">Aeromicrobium ginsengisoli</name>
    <dbReference type="NCBI Taxonomy" id="363867"/>
    <lineage>
        <taxon>Bacteria</taxon>
        <taxon>Bacillati</taxon>
        <taxon>Actinomycetota</taxon>
        <taxon>Actinomycetes</taxon>
        <taxon>Propionibacteriales</taxon>
        <taxon>Nocardioidaceae</taxon>
        <taxon>Aeromicrobium</taxon>
    </lineage>
</organism>
<dbReference type="Gene3D" id="1.10.10.10">
    <property type="entry name" value="Winged helix-like DNA-binding domain superfamily/Winged helix DNA-binding domain"/>
    <property type="match status" value="1"/>
</dbReference>
<dbReference type="InterPro" id="IPR008920">
    <property type="entry name" value="TF_FadR/GntR_C"/>
</dbReference>
<dbReference type="SMART" id="SM00895">
    <property type="entry name" value="FCD"/>
    <property type="match status" value="1"/>
</dbReference>
<gene>
    <name evidence="6" type="ORF">ESP70_018200</name>
</gene>
<keyword evidence="7" id="KW-1185">Reference proteome</keyword>
<dbReference type="CDD" id="cd07377">
    <property type="entry name" value="WHTH_GntR"/>
    <property type="match status" value="1"/>
</dbReference>
<evidence type="ECO:0000256" key="1">
    <source>
        <dbReference type="ARBA" id="ARBA00023015"/>
    </source>
</evidence>
<dbReference type="InterPro" id="IPR011711">
    <property type="entry name" value="GntR_C"/>
</dbReference>
<dbReference type="PRINTS" id="PR00035">
    <property type="entry name" value="HTHGNTR"/>
</dbReference>
<evidence type="ECO:0000259" key="5">
    <source>
        <dbReference type="PROSITE" id="PS50949"/>
    </source>
</evidence>
<dbReference type="AlphaFoldDB" id="A0A5M4FCH7"/>
<protein>
    <submittedName>
        <fullName evidence="6">FadR family transcriptional regulator</fullName>
    </submittedName>
</protein>
<dbReference type="Proteomes" id="UP000380867">
    <property type="component" value="Unassembled WGS sequence"/>
</dbReference>
<dbReference type="OrthoDB" id="155424at2"/>
<dbReference type="PANTHER" id="PTHR43537">
    <property type="entry name" value="TRANSCRIPTIONAL REGULATOR, GNTR FAMILY"/>
    <property type="match status" value="1"/>
</dbReference>
<feature type="region of interest" description="Disordered" evidence="4">
    <location>
        <begin position="236"/>
        <end position="265"/>
    </location>
</feature>
<dbReference type="SMART" id="SM00345">
    <property type="entry name" value="HTH_GNTR"/>
    <property type="match status" value="1"/>
</dbReference>
<accession>A0A5M4FCH7</accession>
<feature type="compositionally biased region" description="Basic and acidic residues" evidence="4">
    <location>
        <begin position="236"/>
        <end position="247"/>
    </location>
</feature>
<dbReference type="GO" id="GO:0003700">
    <property type="term" value="F:DNA-binding transcription factor activity"/>
    <property type="evidence" value="ECO:0007669"/>
    <property type="project" value="InterPro"/>
</dbReference>
<dbReference type="Gene3D" id="1.20.120.530">
    <property type="entry name" value="GntR ligand-binding domain-like"/>
    <property type="match status" value="1"/>
</dbReference>
<proteinExistence type="predicted"/>
<evidence type="ECO:0000256" key="4">
    <source>
        <dbReference type="SAM" id="MobiDB-lite"/>
    </source>
</evidence>
<dbReference type="Pfam" id="PF00392">
    <property type="entry name" value="GntR"/>
    <property type="match status" value="1"/>
</dbReference>
<dbReference type="InterPro" id="IPR036388">
    <property type="entry name" value="WH-like_DNA-bd_sf"/>
</dbReference>
<dbReference type="RefSeq" id="WP_149690699.1">
    <property type="nucleotide sequence ID" value="NZ_SDPQ02000003.1"/>
</dbReference>
<dbReference type="SUPFAM" id="SSF48008">
    <property type="entry name" value="GntR ligand-binding domain-like"/>
    <property type="match status" value="1"/>
</dbReference>
<dbReference type="InterPro" id="IPR000524">
    <property type="entry name" value="Tscrpt_reg_HTH_GntR"/>
</dbReference>
<evidence type="ECO:0000313" key="6">
    <source>
        <dbReference type="EMBL" id="KAA1396056.1"/>
    </source>
</evidence>
<keyword evidence="1" id="KW-0805">Transcription regulation</keyword>
<dbReference type="PANTHER" id="PTHR43537:SF5">
    <property type="entry name" value="UXU OPERON TRANSCRIPTIONAL REGULATOR"/>
    <property type="match status" value="1"/>
</dbReference>
<feature type="domain" description="HTH gntR-type" evidence="5">
    <location>
        <begin position="22"/>
        <end position="90"/>
    </location>
</feature>
<comment type="caution">
    <text evidence="6">The sequence shown here is derived from an EMBL/GenBank/DDBJ whole genome shotgun (WGS) entry which is preliminary data.</text>
</comment>
<dbReference type="PROSITE" id="PS50949">
    <property type="entry name" value="HTH_GNTR"/>
    <property type="match status" value="1"/>
</dbReference>
<dbReference type="GO" id="GO:0003677">
    <property type="term" value="F:DNA binding"/>
    <property type="evidence" value="ECO:0007669"/>
    <property type="project" value="UniProtKB-KW"/>
</dbReference>
<evidence type="ECO:0000256" key="3">
    <source>
        <dbReference type="ARBA" id="ARBA00023163"/>
    </source>
</evidence>
<sequence length="265" mass="29510">MGRPPKNPQPQPELRPIDIDRSSVSQEVIKALTQSFFSGGLLPGHRLPSERQLSESLGVSRSAVRDAIQSLGLLGILDIRQGDGTYLRGTGSNFLPAVIEWGLFLGEKRLFDLVEARQQLEIILAGFAATRRTQEEVDRLAELIELMRDPDISSEAFIEADIEFHFMIAEVARNGALRDVLTSITGLLRAWMARSISAAGETRSSFQEHEVVFEAIRDKDSRGARAAMRRHLSQAERRLRTTLKDDPSTYVVQSGRAGNDSKEQQ</sequence>
<evidence type="ECO:0000256" key="2">
    <source>
        <dbReference type="ARBA" id="ARBA00023125"/>
    </source>
</evidence>
<dbReference type="SUPFAM" id="SSF46785">
    <property type="entry name" value="Winged helix' DNA-binding domain"/>
    <property type="match status" value="1"/>
</dbReference>
<evidence type="ECO:0000313" key="7">
    <source>
        <dbReference type="Proteomes" id="UP000380867"/>
    </source>
</evidence>
<dbReference type="EMBL" id="SDPQ02000003">
    <property type="protein sequence ID" value="KAA1396056.1"/>
    <property type="molecule type" value="Genomic_DNA"/>
</dbReference>
<reference evidence="6" key="1">
    <citation type="submission" date="2019-09" db="EMBL/GenBank/DDBJ databases">
        <authorList>
            <person name="Li J."/>
        </authorList>
    </citation>
    <scope>NUCLEOTIDE SEQUENCE [LARGE SCALE GENOMIC DNA]</scope>
    <source>
        <strain evidence="6">JCM 14732</strain>
    </source>
</reference>
<dbReference type="Pfam" id="PF07729">
    <property type="entry name" value="FCD"/>
    <property type="match status" value="1"/>
</dbReference>